<dbReference type="CDD" id="cd15840">
    <property type="entry name" value="SNARE_Qa"/>
    <property type="match status" value="1"/>
</dbReference>
<keyword evidence="3" id="KW-0472">Membrane</keyword>
<protein>
    <submittedName>
        <fullName evidence="6">SNAP receptor</fullName>
    </submittedName>
</protein>
<evidence type="ECO:0000313" key="7">
    <source>
        <dbReference type="Proteomes" id="UP000000559"/>
    </source>
</evidence>
<keyword evidence="3" id="KW-0812">Transmembrane</keyword>
<feature type="domain" description="T-SNARE coiled-coil homology" evidence="4">
    <location>
        <begin position="193"/>
        <end position="255"/>
    </location>
</feature>
<feature type="compositionally biased region" description="Basic and acidic residues" evidence="2">
    <location>
        <begin position="151"/>
        <end position="163"/>
    </location>
</feature>
<evidence type="ECO:0000256" key="3">
    <source>
        <dbReference type="SAM" id="Phobius"/>
    </source>
</evidence>
<dbReference type="PROSITE" id="PS50192">
    <property type="entry name" value="T_SNARE"/>
    <property type="match status" value="1"/>
</dbReference>
<gene>
    <name evidence="5 6" type="primary">VAM3</name>
    <name evidence="6" type="ordered locus">CAALFM_C304320WA</name>
    <name evidence="5" type="ordered locus">orf19.13296</name>
</gene>
<dbReference type="InterPro" id="IPR000727">
    <property type="entry name" value="T_SNARE_dom"/>
</dbReference>
<dbReference type="CGD" id="CAL0000197954">
    <property type="gene designation" value="VAM3"/>
</dbReference>
<dbReference type="EMBL" id="CP017625">
    <property type="protein sequence ID" value="AOW28450.1"/>
    <property type="molecule type" value="Genomic_DNA"/>
</dbReference>
<dbReference type="Gene3D" id="1.20.5.110">
    <property type="match status" value="1"/>
</dbReference>
<dbReference type="GeneID" id="3635146"/>
<dbReference type="VEuPathDB" id="FungiDB:C3_04320W_A"/>
<dbReference type="OrthoDB" id="364348at2759"/>
<dbReference type="KEGG" id="cal:CAALFM_C304320WA"/>
<dbReference type="Proteomes" id="UP000000559">
    <property type="component" value="Chromosome 3"/>
</dbReference>
<evidence type="ECO:0000313" key="6">
    <source>
        <dbReference type="EMBL" id="AOW28450.1"/>
    </source>
</evidence>
<dbReference type="GO" id="GO:0030447">
    <property type="term" value="P:filamentous growth"/>
    <property type="evidence" value="ECO:0000315"/>
    <property type="project" value="CGD"/>
</dbReference>
<dbReference type="PANTHER" id="PTHR19957:SF418">
    <property type="entry name" value="SNAP RECEPTOR"/>
    <property type="match status" value="1"/>
</dbReference>
<dbReference type="GO" id="GO:0006896">
    <property type="term" value="P:Golgi to vacuole transport"/>
    <property type="evidence" value="ECO:0000318"/>
    <property type="project" value="GO_Central"/>
</dbReference>
<dbReference type="RefSeq" id="XP_723091.2">
    <property type="nucleotide sequence ID" value="XM_717998.2"/>
</dbReference>
<organism evidence="6 7">
    <name type="scientific">Candida albicans (strain SC5314 / ATCC MYA-2876)</name>
    <name type="common">Yeast</name>
    <dbReference type="NCBI Taxonomy" id="237561"/>
    <lineage>
        <taxon>Eukaryota</taxon>
        <taxon>Fungi</taxon>
        <taxon>Dikarya</taxon>
        <taxon>Ascomycota</taxon>
        <taxon>Saccharomycotina</taxon>
        <taxon>Pichiomycetes</taxon>
        <taxon>Debaryomycetaceae</taxon>
        <taxon>Candida/Lodderomyces clade</taxon>
        <taxon>Candida</taxon>
    </lineage>
</organism>
<dbReference type="SMR" id="A0A1D8PK25"/>
<dbReference type="GO" id="GO:0012505">
    <property type="term" value="C:endomembrane system"/>
    <property type="evidence" value="ECO:0000318"/>
    <property type="project" value="GO_Central"/>
</dbReference>
<evidence type="ECO:0000313" key="5">
    <source>
        <dbReference type="CGD" id="CAL0000197954"/>
    </source>
</evidence>
<dbReference type="SUPFAM" id="SSF47661">
    <property type="entry name" value="t-snare proteins"/>
    <property type="match status" value="1"/>
</dbReference>
<dbReference type="GO" id="GO:0048278">
    <property type="term" value="P:vesicle docking"/>
    <property type="evidence" value="ECO:0000318"/>
    <property type="project" value="GO_Central"/>
</dbReference>
<keyword evidence="7" id="KW-1185">Reference proteome</keyword>
<comment type="similarity">
    <text evidence="1">Belongs to the syntaxin family.</text>
</comment>
<dbReference type="AlphaFoldDB" id="A0A1D8PK25"/>
<dbReference type="GO" id="GO:0006886">
    <property type="term" value="P:intracellular protein transport"/>
    <property type="evidence" value="ECO:0000318"/>
    <property type="project" value="GO_Central"/>
</dbReference>
<evidence type="ECO:0000256" key="2">
    <source>
        <dbReference type="SAM" id="MobiDB-lite"/>
    </source>
</evidence>
<dbReference type="Gene3D" id="1.20.58.70">
    <property type="match status" value="1"/>
</dbReference>
<dbReference type="InterPro" id="IPR045242">
    <property type="entry name" value="Syntaxin"/>
</dbReference>
<reference evidence="6 7" key="3">
    <citation type="journal article" date="2013" name="Genome Biol.">
        <title>Assembly of a phased diploid Candida albicans genome facilitates allele-specific measurements and provides a simple model for repeat and indel structure.</title>
        <authorList>
            <person name="Muzzey D."/>
            <person name="Schwartz K."/>
            <person name="Weissman J.S."/>
            <person name="Sherlock G."/>
        </authorList>
    </citation>
    <scope>NUCLEOTIDE SEQUENCE [LARGE SCALE GENOMIC DNA]</scope>
    <source>
        <strain evidence="7">SC5314 / ATCC MYA-2876</strain>
    </source>
</reference>
<dbReference type="GO" id="GO:0030448">
    <property type="term" value="P:hyphal growth"/>
    <property type="evidence" value="ECO:0000315"/>
    <property type="project" value="CGD"/>
</dbReference>
<dbReference type="eggNOG" id="KOG0811">
    <property type="taxonomic scope" value="Eukaryota"/>
</dbReference>
<dbReference type="InterPro" id="IPR010989">
    <property type="entry name" value="SNARE"/>
</dbReference>
<dbReference type="PANTHER" id="PTHR19957">
    <property type="entry name" value="SYNTAXIN"/>
    <property type="match status" value="1"/>
</dbReference>
<keyword evidence="6" id="KW-0675">Receptor</keyword>
<dbReference type="STRING" id="237561.A0A1D8PK25"/>
<dbReference type="InParanoid" id="A0A1D8PK25"/>
<evidence type="ECO:0000256" key="1">
    <source>
        <dbReference type="ARBA" id="ARBA00009063"/>
    </source>
</evidence>
<dbReference type="GO" id="GO:0031201">
    <property type="term" value="C:SNARE complex"/>
    <property type="evidence" value="ECO:0000318"/>
    <property type="project" value="GO_Central"/>
</dbReference>
<dbReference type="Pfam" id="PF05739">
    <property type="entry name" value="SNARE"/>
    <property type="match status" value="1"/>
</dbReference>
<dbReference type="GO" id="GO:0005484">
    <property type="term" value="F:SNAP receptor activity"/>
    <property type="evidence" value="ECO:0000318"/>
    <property type="project" value="GO_Central"/>
</dbReference>
<keyword evidence="3" id="KW-1133">Transmembrane helix</keyword>
<dbReference type="GO" id="GO:0000149">
    <property type="term" value="F:SNARE binding"/>
    <property type="evidence" value="ECO:0000318"/>
    <property type="project" value="GO_Central"/>
</dbReference>
<dbReference type="InterPro" id="IPR006011">
    <property type="entry name" value="Syntaxin_N"/>
</dbReference>
<feature type="transmembrane region" description="Helical" evidence="3">
    <location>
        <begin position="265"/>
        <end position="285"/>
    </location>
</feature>
<dbReference type="GO" id="GO:0000011">
    <property type="term" value="P:vacuole inheritance"/>
    <property type="evidence" value="ECO:0000315"/>
    <property type="project" value="CGD"/>
</dbReference>
<feature type="region of interest" description="Disordered" evidence="2">
    <location>
        <begin position="138"/>
        <end position="172"/>
    </location>
</feature>
<name>A0A1D8PK25_CANAL</name>
<evidence type="ECO:0000259" key="4">
    <source>
        <dbReference type="PROSITE" id="PS50192"/>
    </source>
</evidence>
<dbReference type="Pfam" id="PF14523">
    <property type="entry name" value="Syntaxin_2"/>
    <property type="match status" value="1"/>
</dbReference>
<accession>A0A1D8PK25</accession>
<proteinExistence type="inferred from homology"/>
<reference evidence="6 7" key="2">
    <citation type="journal article" date="2007" name="Genome Biol.">
        <title>Assembly of the Candida albicans genome into sixteen supercontigs aligned on the eight chromosomes.</title>
        <authorList>
            <person name="van het Hoog M."/>
            <person name="Rast T.J."/>
            <person name="Martchenko M."/>
            <person name="Grindle S."/>
            <person name="Dignard D."/>
            <person name="Hogues H."/>
            <person name="Cuomo C."/>
            <person name="Berriman M."/>
            <person name="Scherer S."/>
            <person name="Magee B.B."/>
            <person name="Whiteway M."/>
            <person name="Chibana H."/>
            <person name="Nantel A."/>
            <person name="Magee P.T."/>
        </authorList>
    </citation>
    <scope>GENOME REANNOTATION</scope>
    <source>
        <strain evidence="7">SC5314 / ATCC MYA-2876</strain>
    </source>
</reference>
<dbReference type="SMART" id="SM00397">
    <property type="entry name" value="t_SNARE"/>
    <property type="match status" value="1"/>
</dbReference>
<reference evidence="6 7" key="1">
    <citation type="journal article" date="2004" name="Proc. Natl. Acad. Sci. U.S.A.">
        <title>The diploid genome sequence of Candida albicans.</title>
        <authorList>
            <person name="Jones T."/>
            <person name="Federspiel N.A."/>
            <person name="Chibana H."/>
            <person name="Dungan J."/>
            <person name="Kalman S."/>
            <person name="Magee B.B."/>
            <person name="Newport G."/>
            <person name="Thorstenson Y.R."/>
            <person name="Agabian N."/>
            <person name="Magee P.T."/>
            <person name="Davis R.W."/>
            <person name="Scherer S."/>
        </authorList>
    </citation>
    <scope>NUCLEOTIDE SEQUENCE [LARGE SCALE GENOMIC DNA]</scope>
    <source>
        <strain evidence="7">SC5314 / ATCC MYA-2876</strain>
    </source>
</reference>
<sequence length="286" mass="32565">MSFANIDLEAQKEPLLKGKENDANYTSPDELDTIIGKTSRQLSVFGNLISQFETQRKQIGTRRDTQELRNTIDVLTGKIQEMDRAISALIANLSTLINSKNSITASASISNRHIVIEERLSRQYSELSKAFNKSTKVYQEKKRTTPLLTRPSKETEEQTKSEDTLATSQQEQEQVQTQVDQDLIDQTELQYHILLTEERNREIEQVTEGIMEVNSIFKDLSQLVHQQGEQVNTIEDNILQLHGNTQQASNELNKANEYQKQKGKWSCILLVALCIFLLVIVLIVVS</sequence>
<dbReference type="GO" id="GO:0006906">
    <property type="term" value="P:vesicle fusion"/>
    <property type="evidence" value="ECO:0000318"/>
    <property type="project" value="GO_Central"/>
</dbReference>